<keyword evidence="2" id="KW-1185">Reference proteome</keyword>
<proteinExistence type="predicted"/>
<accession>A0A1H9UQB3</accession>
<organism evidence="1 2">
    <name type="scientific">Vreelandella subterranea</name>
    <dbReference type="NCBI Taxonomy" id="416874"/>
    <lineage>
        <taxon>Bacteria</taxon>
        <taxon>Pseudomonadati</taxon>
        <taxon>Pseudomonadota</taxon>
        <taxon>Gammaproteobacteria</taxon>
        <taxon>Oceanospirillales</taxon>
        <taxon>Halomonadaceae</taxon>
        <taxon>Vreelandella</taxon>
    </lineage>
</organism>
<gene>
    <name evidence="1" type="ORF">SAMN04487958_107156</name>
</gene>
<evidence type="ECO:0000313" key="2">
    <source>
        <dbReference type="Proteomes" id="UP000198505"/>
    </source>
</evidence>
<sequence>MPKLDHLVTDPNTGDEVTLFQLAGIYGIASGTVYSRYMSGKRGMDLITKPKRGSLSACEQERQRRQDLSRCIELAKGTALARPLPHIADASKMTGDQP</sequence>
<dbReference type="EMBL" id="FOGS01000007">
    <property type="protein sequence ID" value="SES11675.1"/>
    <property type="molecule type" value="Genomic_DNA"/>
</dbReference>
<dbReference type="STRING" id="416874.SAMN04487958_107156"/>
<reference evidence="2" key="1">
    <citation type="submission" date="2016-10" db="EMBL/GenBank/DDBJ databases">
        <authorList>
            <person name="Varghese N."/>
            <person name="Submissions S."/>
        </authorList>
    </citation>
    <scope>NUCLEOTIDE SEQUENCE [LARGE SCALE GENOMIC DNA]</scope>
    <source>
        <strain evidence="2">CGMCC 1.6495</strain>
    </source>
</reference>
<dbReference type="Proteomes" id="UP000198505">
    <property type="component" value="Unassembled WGS sequence"/>
</dbReference>
<dbReference type="RefSeq" id="WP_092828079.1">
    <property type="nucleotide sequence ID" value="NZ_FOGS01000007.1"/>
</dbReference>
<name>A0A1H9UQB3_9GAMM</name>
<evidence type="ECO:0000313" key="1">
    <source>
        <dbReference type="EMBL" id="SES11675.1"/>
    </source>
</evidence>
<protein>
    <submittedName>
        <fullName evidence="1">Uncharacterized protein</fullName>
    </submittedName>
</protein>
<dbReference type="AlphaFoldDB" id="A0A1H9UQB3"/>